<keyword evidence="3" id="KW-0813">Transport</keyword>
<dbReference type="EMBL" id="FWFP01000008">
    <property type="protein sequence ID" value="SLN58041.1"/>
    <property type="molecule type" value="Genomic_DNA"/>
</dbReference>
<comment type="subcellular location">
    <subcellularLocation>
        <location evidence="1">Cell inner membrane</location>
        <topology evidence="1">Peripheral membrane protein</topology>
    </subcellularLocation>
</comment>
<protein>
    <submittedName>
        <fullName evidence="7">Glutathione import ATP-binding protein GsiA</fullName>
        <ecNumber evidence="7">3.6.3.-</ecNumber>
    </submittedName>
</protein>
<dbReference type="InterPro" id="IPR003439">
    <property type="entry name" value="ABC_transporter-like_ATP-bd"/>
</dbReference>
<dbReference type="PROSITE" id="PS00211">
    <property type="entry name" value="ABC_TRANSPORTER_1"/>
    <property type="match status" value="2"/>
</dbReference>
<feature type="domain" description="ABC transporter" evidence="6">
    <location>
        <begin position="283"/>
        <end position="521"/>
    </location>
</feature>
<dbReference type="OrthoDB" id="9802264at2"/>
<dbReference type="SUPFAM" id="SSF52540">
    <property type="entry name" value="P-loop containing nucleoside triphosphate hydrolases"/>
    <property type="match status" value="2"/>
</dbReference>
<evidence type="ECO:0000256" key="3">
    <source>
        <dbReference type="ARBA" id="ARBA00022448"/>
    </source>
</evidence>
<keyword evidence="7" id="KW-0378">Hydrolase</keyword>
<dbReference type="Proteomes" id="UP000193778">
    <property type="component" value="Unassembled WGS sequence"/>
</dbReference>
<dbReference type="FunFam" id="3.40.50.300:FF:000016">
    <property type="entry name" value="Oligopeptide ABC transporter ATP-binding component"/>
    <property type="match status" value="2"/>
</dbReference>
<dbReference type="InterPro" id="IPR050319">
    <property type="entry name" value="ABC_transp_ATP-bind"/>
</dbReference>
<sequence length="525" mass="57678">MSLLDVQNLKVSFRQDGQLSAAVKGVSFTVDRGETVALVGESGSGKSVTALSTVSLLGDSAVVEGSVRYDGQEMIGASEDSLMDVRGNDISFIFQEPMTSLNPLHTIQKQMAESLALHQGLTGDLACDRIVELLTKVGIRDPRERLDSYPHQLSGGQRQRVMIAMALANKPDVLIADEPTTALDVTIQAQILELLADLQKTENMGMLFITHDLGIVRRIADRVCVMKDGEIVETGATTEIFDNPQHPYTRKLLAAEPAGQPDPVAQDAEEVARTDHLKVWFPIQRGFLKRTVGHVKAVNDATLSVRAGETLGIVGESGSGKTTLALAIMRLIASEGSITFRDQDVRRWSTRELRRLRKDMQIVFQDPFGSLSPRMTCQQIIAEGLAIHKVDPHRAPRDLVAEVMTEVGLDPAAMDRYPHEFSGGQRQRIAIARAMVLRPKLLVLDEPTSALDMTVQVQIVDLLRNLQRKYGLAYLFISHDLKVVRAMSHNVIVMRNGDVIEMGSAEALFENAQTDYTRELIAAAG</sequence>
<dbReference type="PANTHER" id="PTHR43776">
    <property type="entry name" value="TRANSPORT ATP-BINDING PROTEIN"/>
    <property type="match status" value="1"/>
</dbReference>
<dbReference type="SMART" id="SM00382">
    <property type="entry name" value="AAA"/>
    <property type="match status" value="2"/>
</dbReference>
<keyword evidence="8" id="KW-1185">Reference proteome</keyword>
<dbReference type="Pfam" id="PF08352">
    <property type="entry name" value="oligo_HPY"/>
    <property type="match status" value="1"/>
</dbReference>
<keyword evidence="5 7" id="KW-0067">ATP-binding</keyword>
<feature type="domain" description="ABC transporter" evidence="6">
    <location>
        <begin position="6"/>
        <end position="253"/>
    </location>
</feature>
<dbReference type="Pfam" id="PF00005">
    <property type="entry name" value="ABC_tran"/>
    <property type="match status" value="2"/>
</dbReference>
<evidence type="ECO:0000259" key="6">
    <source>
        <dbReference type="PROSITE" id="PS50893"/>
    </source>
</evidence>
<dbReference type="NCBIfam" id="NF008453">
    <property type="entry name" value="PRK11308.1"/>
    <property type="match status" value="2"/>
</dbReference>
<dbReference type="GO" id="GO:0055085">
    <property type="term" value="P:transmembrane transport"/>
    <property type="evidence" value="ECO:0007669"/>
    <property type="project" value="UniProtKB-ARBA"/>
</dbReference>
<dbReference type="InterPro" id="IPR027417">
    <property type="entry name" value="P-loop_NTPase"/>
</dbReference>
<dbReference type="CDD" id="cd03257">
    <property type="entry name" value="ABC_NikE_OppD_transporters"/>
    <property type="match status" value="2"/>
</dbReference>
<dbReference type="GO" id="GO:0016887">
    <property type="term" value="F:ATP hydrolysis activity"/>
    <property type="evidence" value="ECO:0007669"/>
    <property type="project" value="InterPro"/>
</dbReference>
<dbReference type="AlphaFoldDB" id="A0A1X6ZQ98"/>
<dbReference type="GO" id="GO:0005524">
    <property type="term" value="F:ATP binding"/>
    <property type="evidence" value="ECO:0007669"/>
    <property type="project" value="UniProtKB-KW"/>
</dbReference>
<dbReference type="Gene3D" id="3.40.50.300">
    <property type="entry name" value="P-loop containing nucleotide triphosphate hydrolases"/>
    <property type="match status" value="2"/>
</dbReference>
<dbReference type="InterPro" id="IPR017871">
    <property type="entry name" value="ABC_transporter-like_CS"/>
</dbReference>
<dbReference type="PROSITE" id="PS50893">
    <property type="entry name" value="ABC_TRANSPORTER_2"/>
    <property type="match status" value="2"/>
</dbReference>
<dbReference type="NCBIfam" id="NF007739">
    <property type="entry name" value="PRK10419.1"/>
    <property type="match status" value="2"/>
</dbReference>
<gene>
    <name evidence="7" type="primary">gsiA_5</name>
    <name evidence="7" type="ORF">RUM8411_02818</name>
</gene>
<evidence type="ECO:0000313" key="7">
    <source>
        <dbReference type="EMBL" id="SLN58041.1"/>
    </source>
</evidence>
<dbReference type="InterPro" id="IPR003593">
    <property type="entry name" value="AAA+_ATPase"/>
</dbReference>
<evidence type="ECO:0000256" key="4">
    <source>
        <dbReference type="ARBA" id="ARBA00022741"/>
    </source>
</evidence>
<accession>A0A1X6ZQ98</accession>
<keyword evidence="4" id="KW-0547">Nucleotide-binding</keyword>
<evidence type="ECO:0000256" key="1">
    <source>
        <dbReference type="ARBA" id="ARBA00004417"/>
    </source>
</evidence>
<proteinExistence type="inferred from homology"/>
<dbReference type="InterPro" id="IPR013563">
    <property type="entry name" value="Oligopep_ABC_C"/>
</dbReference>
<dbReference type="PANTHER" id="PTHR43776:SF7">
    <property type="entry name" value="D,D-DIPEPTIDE TRANSPORT ATP-BINDING PROTEIN DDPF-RELATED"/>
    <property type="match status" value="1"/>
</dbReference>
<dbReference type="EC" id="3.6.3.-" evidence="7"/>
<dbReference type="GO" id="GO:0005886">
    <property type="term" value="C:plasma membrane"/>
    <property type="evidence" value="ECO:0007669"/>
    <property type="project" value="UniProtKB-SubCell"/>
</dbReference>
<evidence type="ECO:0000256" key="2">
    <source>
        <dbReference type="ARBA" id="ARBA00005417"/>
    </source>
</evidence>
<evidence type="ECO:0000256" key="5">
    <source>
        <dbReference type="ARBA" id="ARBA00022840"/>
    </source>
</evidence>
<dbReference type="GO" id="GO:0015833">
    <property type="term" value="P:peptide transport"/>
    <property type="evidence" value="ECO:0007669"/>
    <property type="project" value="InterPro"/>
</dbReference>
<dbReference type="RefSeq" id="WP_085823323.1">
    <property type="nucleotide sequence ID" value="NZ_FWFP01000008.1"/>
</dbReference>
<name>A0A1X6ZQ98_9RHOB</name>
<comment type="similarity">
    <text evidence="2">Belongs to the ABC transporter superfamily.</text>
</comment>
<reference evidence="8" key="1">
    <citation type="submission" date="2017-03" db="EMBL/GenBank/DDBJ databases">
        <authorList>
            <person name="Rodrigo-Torres L."/>
            <person name="Arahal R.D."/>
            <person name="Lucena T."/>
        </authorList>
    </citation>
    <scope>NUCLEOTIDE SEQUENCE [LARGE SCALE GENOMIC DNA]</scope>
    <source>
        <strain evidence="8">CECT 8411</strain>
    </source>
</reference>
<evidence type="ECO:0000313" key="8">
    <source>
        <dbReference type="Proteomes" id="UP000193778"/>
    </source>
</evidence>
<organism evidence="7 8">
    <name type="scientific">Ruegeria meonggei</name>
    <dbReference type="NCBI Taxonomy" id="1446476"/>
    <lineage>
        <taxon>Bacteria</taxon>
        <taxon>Pseudomonadati</taxon>
        <taxon>Pseudomonadota</taxon>
        <taxon>Alphaproteobacteria</taxon>
        <taxon>Rhodobacterales</taxon>
        <taxon>Roseobacteraceae</taxon>
        <taxon>Ruegeria</taxon>
    </lineage>
</organism>